<name>A0ABU9DVP7_9BACL</name>
<dbReference type="RefSeq" id="WP_341419997.1">
    <property type="nucleotide sequence ID" value="NZ_JBBPCC010000037.1"/>
</dbReference>
<gene>
    <name evidence="1" type="ORF">WMW72_33825</name>
</gene>
<protein>
    <submittedName>
        <fullName evidence="1">Ribonuclease H-like YkuK family protein</fullName>
    </submittedName>
</protein>
<organism evidence="1 2">
    <name type="scientific">Paenibacillus filicis</name>
    <dbReference type="NCBI Taxonomy" id="669464"/>
    <lineage>
        <taxon>Bacteria</taxon>
        <taxon>Bacillati</taxon>
        <taxon>Bacillota</taxon>
        <taxon>Bacilli</taxon>
        <taxon>Bacillales</taxon>
        <taxon>Paenibacillaceae</taxon>
        <taxon>Paenibacillus</taxon>
    </lineage>
</organism>
<accession>A0ABU9DVP7</accession>
<proteinExistence type="predicted"/>
<dbReference type="PANTHER" id="PTHR39961:SF1">
    <property type="entry name" value="DUF458 DOMAIN-CONTAINING PROTEIN"/>
    <property type="match status" value="1"/>
</dbReference>
<evidence type="ECO:0000313" key="2">
    <source>
        <dbReference type="Proteomes" id="UP001469365"/>
    </source>
</evidence>
<keyword evidence="2" id="KW-1185">Reference proteome</keyword>
<dbReference type="InterPro" id="IPR007405">
    <property type="entry name" value="Phage_KVP40_Orf299"/>
</dbReference>
<reference evidence="1 2" key="1">
    <citation type="submission" date="2024-04" db="EMBL/GenBank/DDBJ databases">
        <title>draft genome sequnece of Paenibacillus filicis.</title>
        <authorList>
            <person name="Kim D.-U."/>
        </authorList>
    </citation>
    <scope>NUCLEOTIDE SEQUENCE [LARGE SCALE GENOMIC DNA]</scope>
    <source>
        <strain evidence="1 2">KACC14197</strain>
    </source>
</reference>
<dbReference type="PANTHER" id="PTHR39961">
    <property type="entry name" value="HYPOTHETICAL CYTOSOLIC PROTEIN"/>
    <property type="match status" value="1"/>
</dbReference>
<dbReference type="EMBL" id="JBBPCC010000037">
    <property type="protein sequence ID" value="MEK8132872.1"/>
    <property type="molecule type" value="Genomic_DNA"/>
</dbReference>
<dbReference type="Proteomes" id="UP001469365">
    <property type="component" value="Unassembled WGS sequence"/>
</dbReference>
<sequence>MFVSPSKGHVTLEAMVQDLHDYVRADPASAYKIVIGTDSHTTRRTTTLVTALIIHRIGRGARFFYRKKSSRPLFDLRTRIYKETELSLELVDLLNRKGMDDLLAEWPLEIHIDIGQQGETKALIQEICGWVTSVGYETRIKPESFGASSVADRFAE</sequence>
<dbReference type="Pfam" id="PF04308">
    <property type="entry name" value="RNaseH_like"/>
    <property type="match status" value="1"/>
</dbReference>
<comment type="caution">
    <text evidence="1">The sequence shown here is derived from an EMBL/GenBank/DDBJ whole genome shotgun (WGS) entry which is preliminary data.</text>
</comment>
<evidence type="ECO:0000313" key="1">
    <source>
        <dbReference type="EMBL" id="MEK8132872.1"/>
    </source>
</evidence>